<dbReference type="Proteomes" id="UP001165586">
    <property type="component" value="Unassembled WGS sequence"/>
</dbReference>
<dbReference type="PANTHER" id="PTHR30032">
    <property type="entry name" value="N-ACETYLMURAMOYL-L-ALANINE AMIDASE-RELATED"/>
    <property type="match status" value="1"/>
</dbReference>
<evidence type="ECO:0000256" key="2">
    <source>
        <dbReference type="ARBA" id="ARBA00022801"/>
    </source>
</evidence>
<gene>
    <name evidence="4" type="ORF">N1032_02920</name>
</gene>
<organism evidence="4 5">
    <name type="scientific">Herbiconiux daphne</name>
    <dbReference type="NCBI Taxonomy" id="2970914"/>
    <lineage>
        <taxon>Bacteria</taxon>
        <taxon>Bacillati</taxon>
        <taxon>Actinomycetota</taxon>
        <taxon>Actinomycetes</taxon>
        <taxon>Micrococcales</taxon>
        <taxon>Microbacteriaceae</taxon>
        <taxon>Herbiconiux</taxon>
    </lineage>
</organism>
<dbReference type="GO" id="GO:0016787">
    <property type="term" value="F:hydrolase activity"/>
    <property type="evidence" value="ECO:0007669"/>
    <property type="project" value="UniProtKB-KW"/>
</dbReference>
<dbReference type="PANTHER" id="PTHR30032:SF4">
    <property type="entry name" value="AMIDASE ENHANCER"/>
    <property type="match status" value="1"/>
</dbReference>
<dbReference type="Gene3D" id="1.50.10.10">
    <property type="match status" value="1"/>
</dbReference>
<dbReference type="InterPro" id="IPR008928">
    <property type="entry name" value="6-hairpin_glycosidase_sf"/>
</dbReference>
<dbReference type="SUPFAM" id="SSF48208">
    <property type="entry name" value="Six-hairpin glycosidases"/>
    <property type="match status" value="1"/>
</dbReference>
<evidence type="ECO:0000256" key="3">
    <source>
        <dbReference type="ARBA" id="ARBA00023295"/>
    </source>
</evidence>
<dbReference type="InterPro" id="IPR051922">
    <property type="entry name" value="Bact_Sporulation_Assoc"/>
</dbReference>
<dbReference type="RefSeq" id="WP_259537332.1">
    <property type="nucleotide sequence ID" value="NZ_JANLCJ010000001.1"/>
</dbReference>
<protein>
    <submittedName>
        <fullName evidence="4">Glycosyl hydrolase family 8</fullName>
    </submittedName>
</protein>
<dbReference type="InterPro" id="IPR007253">
    <property type="entry name" value="Cell_wall-bd_2"/>
</dbReference>
<proteinExistence type="inferred from homology"/>
<dbReference type="EMBL" id="JANLCJ010000001">
    <property type="protein sequence ID" value="MCS5732694.1"/>
    <property type="molecule type" value="Genomic_DNA"/>
</dbReference>
<sequence>MIDTRSRGRRLAEWIVAGLVLALLLGGMAPLSGASSASAAVPDPRRPFGSHLVNLPSGSATAPGGRTAADADVRAAYDAWKKRYLKAGTPTVCGTDTYYVDASSATGSMVVSEGQGYGMVITALMAGHDANARAQFDGLYRYVLDHPSEVNPELMAWHQGADCASFPGDAGSATDGDLDVAYGLLLADTQWGSSTPGSFDYRAEAVSLIAAIGASEINPTTRLPKLGDWPESGTPFWFATRSSDLMIDHFVAFQNATGDALWGQVATAAAALVTTMQGQATATGLLPDFIVNTNATPNPAPANFLESANDGNFSYNANRVPWRLASAALLTGNAAARTASVKIADWVQTSTGSDPTNIRAGYTLTGTQLVNYGDIAFSAPMAAAAAVPTATGADQSWIEKIWSSVKTTVTGAASAGYYSDTIGLQVMLLLSGNFWLPDTNAATGAGGVVPIGGADRYAVSAGVSAQTFVPDRETVYIASGEVFPDALSASAAAGTVGSPVLLVARDSIPAVIDVELRRLDPLNIVLLGGANTISAGVEAALAGYIDPGGSVQRVGGADRYAVSAALSVKTFPGGAAVAYVASGQVFPDALAGAAAAGGQKAPVLLVSKDSVPDSVAAELDRLNPSRVVLLGGTATVSDSTKNSIASAAGVSTVQRIAGADRFAVAAAISTATFPAAATRTVYVASGAVFPDALSASAAAAKEHAPVLLVTRDSVPASIVAEMQRLRPTRLVVLGGLNTVSPEVVAQLGALIYG</sequence>
<comment type="similarity">
    <text evidence="1">Belongs to the glycosyl hydrolase 8 (cellulase D) family.</text>
</comment>
<accession>A0ABT2GXK8</accession>
<keyword evidence="3" id="KW-0326">Glycosidase</keyword>
<reference evidence="4" key="1">
    <citation type="submission" date="2022-08" db="EMBL/GenBank/DDBJ databases">
        <authorList>
            <person name="Deng Y."/>
            <person name="Han X.-F."/>
            <person name="Zhang Y.-Q."/>
        </authorList>
    </citation>
    <scope>NUCLEOTIDE SEQUENCE</scope>
    <source>
        <strain evidence="4">CPCC 203386</strain>
    </source>
</reference>
<comment type="caution">
    <text evidence="4">The sequence shown here is derived from an EMBL/GenBank/DDBJ whole genome shotgun (WGS) entry which is preliminary data.</text>
</comment>
<evidence type="ECO:0000313" key="5">
    <source>
        <dbReference type="Proteomes" id="UP001165586"/>
    </source>
</evidence>
<dbReference type="PRINTS" id="PR00735">
    <property type="entry name" value="GLHYDRLASE8"/>
</dbReference>
<dbReference type="Pfam" id="PF01270">
    <property type="entry name" value="Glyco_hydro_8"/>
    <property type="match status" value="1"/>
</dbReference>
<keyword evidence="5" id="KW-1185">Reference proteome</keyword>
<evidence type="ECO:0000256" key="1">
    <source>
        <dbReference type="ARBA" id="ARBA00009209"/>
    </source>
</evidence>
<dbReference type="InterPro" id="IPR012341">
    <property type="entry name" value="6hp_glycosidase-like_sf"/>
</dbReference>
<keyword evidence="2 4" id="KW-0378">Hydrolase</keyword>
<dbReference type="Pfam" id="PF04122">
    <property type="entry name" value="CW_binding_2"/>
    <property type="match status" value="3"/>
</dbReference>
<name>A0ABT2GXK8_9MICO</name>
<evidence type="ECO:0000313" key="4">
    <source>
        <dbReference type="EMBL" id="MCS5732694.1"/>
    </source>
</evidence>
<dbReference type="InterPro" id="IPR002037">
    <property type="entry name" value="Glyco_hydro_8"/>
</dbReference>